<dbReference type="PANTHER" id="PTHR21435">
    <property type="entry name" value="MITOCHONDRIAL IMPORT INNER MEMBRANE TRANSLOCASE SUBUNIT TIM29"/>
    <property type="match status" value="1"/>
</dbReference>
<dbReference type="AlphaFoldDB" id="A0A0M3QZ03"/>
<dbReference type="OMA" id="WRLKWKM"/>
<dbReference type="STRING" id="30019.A0A0M3QZ03"/>
<evidence type="ECO:0000313" key="1">
    <source>
        <dbReference type="EMBL" id="ALC48519.1"/>
    </source>
</evidence>
<gene>
    <name evidence="1" type="ORF">Dbus_chrXg375</name>
</gene>
<dbReference type="Proteomes" id="UP000494163">
    <property type="component" value="Chromosome X"/>
</dbReference>
<dbReference type="GO" id="GO:0045039">
    <property type="term" value="P:protein insertion into mitochondrial inner membrane"/>
    <property type="evidence" value="ECO:0007669"/>
    <property type="project" value="TreeGrafter"/>
</dbReference>
<organism evidence="1 2">
    <name type="scientific">Drosophila busckii</name>
    <name type="common">Fruit fly</name>
    <dbReference type="NCBI Taxonomy" id="30019"/>
    <lineage>
        <taxon>Eukaryota</taxon>
        <taxon>Metazoa</taxon>
        <taxon>Ecdysozoa</taxon>
        <taxon>Arthropoda</taxon>
        <taxon>Hexapoda</taxon>
        <taxon>Insecta</taxon>
        <taxon>Pterygota</taxon>
        <taxon>Neoptera</taxon>
        <taxon>Endopterygota</taxon>
        <taxon>Diptera</taxon>
        <taxon>Brachycera</taxon>
        <taxon>Muscomorpha</taxon>
        <taxon>Ephydroidea</taxon>
        <taxon>Drosophilidae</taxon>
        <taxon>Drosophila</taxon>
    </lineage>
</organism>
<name>A0A0M3QZ03_DROBS</name>
<dbReference type="PANTHER" id="PTHR21435:SF1">
    <property type="entry name" value="MITOCHONDRIAL IMPORT INNER MEMBRANE TRANSLOCASE SUBUNIT TIM29"/>
    <property type="match status" value="1"/>
</dbReference>
<evidence type="ECO:0000313" key="2">
    <source>
        <dbReference type="Proteomes" id="UP000494163"/>
    </source>
</evidence>
<protein>
    <submittedName>
        <fullName evidence="1">CG14270</fullName>
    </submittedName>
</protein>
<proteinExistence type="predicted"/>
<dbReference type="GO" id="GO:0042721">
    <property type="term" value="C:TIM22 mitochondrial import inner membrane insertion complex"/>
    <property type="evidence" value="ECO:0007669"/>
    <property type="project" value="InterPro"/>
</dbReference>
<dbReference type="Pfam" id="PF10171">
    <property type="entry name" value="Tim29"/>
    <property type="match status" value="1"/>
</dbReference>
<dbReference type="OrthoDB" id="5970620at2759"/>
<dbReference type="InterPro" id="IPR019322">
    <property type="entry name" value="TIMM29"/>
</dbReference>
<keyword evidence="2" id="KW-1185">Reference proteome</keyword>
<accession>A0A0M3QZ03</accession>
<sequence>MRLLNLGVGKRVTALRVRLEDKFTLPERFKGTVVEKWANYWKGLMRDYSEVAINVVKESYNKPKKALFYGGATLFLYEAAKRSPDQEAFNTLMRNQTNRLITLPPAQQNPESAQYMLMLERAINHKKLRLLPLGICTIVWVDMYDEDDCTYPAICEYTTVGMLNFHERIIDVGFWNNFWRLRWKMRNYDISYL</sequence>
<reference evidence="1 2" key="1">
    <citation type="submission" date="2015-08" db="EMBL/GenBank/DDBJ databases">
        <title>Ancestral chromatin configuration constrains chromatin evolution on differentiating sex chromosomes in Drosophila.</title>
        <authorList>
            <person name="Zhou Q."/>
            <person name="Bachtrog D."/>
        </authorList>
    </citation>
    <scope>NUCLEOTIDE SEQUENCE [LARGE SCALE GENOMIC DNA]</scope>
    <source>
        <tissue evidence="1">Whole larvae</tissue>
    </source>
</reference>
<dbReference type="EMBL" id="CP012528">
    <property type="protein sequence ID" value="ALC48519.1"/>
    <property type="molecule type" value="Genomic_DNA"/>
</dbReference>